<keyword evidence="1" id="KW-0812">Transmembrane</keyword>
<organism evidence="2 3">
    <name type="scientific">Niastella koreensis</name>
    <dbReference type="NCBI Taxonomy" id="354356"/>
    <lineage>
        <taxon>Bacteria</taxon>
        <taxon>Pseudomonadati</taxon>
        <taxon>Bacteroidota</taxon>
        <taxon>Chitinophagia</taxon>
        <taxon>Chitinophagales</taxon>
        <taxon>Chitinophagaceae</taxon>
        <taxon>Niastella</taxon>
    </lineage>
</organism>
<keyword evidence="1" id="KW-0472">Membrane</keyword>
<reference evidence="2 3" key="1">
    <citation type="submission" date="2016-04" db="EMBL/GenBank/DDBJ databases">
        <authorList>
            <person name="Chen L."/>
            <person name="Zhuang W."/>
            <person name="Wang G."/>
        </authorList>
    </citation>
    <scope>NUCLEOTIDE SEQUENCE [LARGE SCALE GENOMIC DNA]</scope>
    <source>
        <strain evidence="3">GR20</strain>
    </source>
</reference>
<feature type="transmembrane region" description="Helical" evidence="1">
    <location>
        <begin position="295"/>
        <end position="316"/>
    </location>
</feature>
<proteinExistence type="predicted"/>
<protein>
    <recommendedName>
        <fullName evidence="4">DUF3592 domain-containing protein</fullName>
    </recommendedName>
</protein>
<feature type="transmembrane region" description="Helical" evidence="1">
    <location>
        <begin position="97"/>
        <end position="123"/>
    </location>
</feature>
<comment type="caution">
    <text evidence="2">The sequence shown here is derived from an EMBL/GenBank/DDBJ whole genome shotgun (WGS) entry which is preliminary data.</text>
</comment>
<evidence type="ECO:0008006" key="4">
    <source>
        <dbReference type="Google" id="ProtNLM"/>
    </source>
</evidence>
<dbReference type="EMBL" id="LWBO01000012">
    <property type="protein sequence ID" value="OQP48585.1"/>
    <property type="molecule type" value="Genomic_DNA"/>
</dbReference>
<dbReference type="Proteomes" id="UP000192277">
    <property type="component" value="Unassembled WGS sequence"/>
</dbReference>
<evidence type="ECO:0000256" key="1">
    <source>
        <dbReference type="SAM" id="Phobius"/>
    </source>
</evidence>
<evidence type="ECO:0000313" key="2">
    <source>
        <dbReference type="EMBL" id="OQP48585.1"/>
    </source>
</evidence>
<feature type="transmembrane region" description="Helical" evidence="1">
    <location>
        <begin position="151"/>
        <end position="171"/>
    </location>
</feature>
<feature type="transmembrane region" description="Helical" evidence="1">
    <location>
        <begin position="70"/>
        <end position="90"/>
    </location>
</feature>
<sequence>MNYKDLPLEQRMELASQYALLLMADDKVVPEIIKLLITDYALSEEQAAQAVIAMRTNYKKEYNSTQSSKLFKALVALGFSVFAALAYYFMGKEMGSAGILAFIFVVLFGLGGVGALFMIGGIIGEQFSKPGNNKRPVIAKRARKPDNVDKFLQYAAIMSGILLCFAAYEYFFRARNVDVTKIVTINHCIITEPVEYEHTSGKSRTYYYKLKFRGSGLEFRFFDRYYKYSNNMETLNKLREGDTVSIQLLNQEAFNYYQYANYTDNLEIINLGQHGRFLVDHNYRNARIRIEQIRAFNLFLTVFACVMSLVFFKHLYNNKKHRRQTSR</sequence>
<dbReference type="RefSeq" id="WP_014221791.1">
    <property type="nucleotide sequence ID" value="NZ_LWBO01000012.1"/>
</dbReference>
<evidence type="ECO:0000313" key="3">
    <source>
        <dbReference type="Proteomes" id="UP000192277"/>
    </source>
</evidence>
<gene>
    <name evidence="2" type="ORF">A4D02_07705</name>
</gene>
<name>A0ABX3NX49_9BACT</name>
<accession>A0ABX3NX49</accession>
<keyword evidence="1" id="KW-1133">Transmembrane helix</keyword>
<keyword evidence="3" id="KW-1185">Reference proteome</keyword>